<keyword evidence="1" id="KW-0472">Membrane</keyword>
<evidence type="ECO:0000313" key="4">
    <source>
        <dbReference type="Proteomes" id="UP000181917"/>
    </source>
</evidence>
<feature type="transmembrane region" description="Helical" evidence="1">
    <location>
        <begin position="188"/>
        <end position="207"/>
    </location>
</feature>
<dbReference type="Proteomes" id="UP000181917">
    <property type="component" value="Unassembled WGS sequence"/>
</dbReference>
<feature type="transmembrane region" description="Helical" evidence="1">
    <location>
        <begin position="158"/>
        <end position="181"/>
    </location>
</feature>
<feature type="transmembrane region" description="Helical" evidence="1">
    <location>
        <begin position="46"/>
        <end position="63"/>
    </location>
</feature>
<gene>
    <name evidence="3" type="ORF">SAMN04489742_3896</name>
</gene>
<protein>
    <submittedName>
        <fullName evidence="3">Fucose 4-O-acetylase</fullName>
    </submittedName>
</protein>
<feature type="domain" description="Acyltransferase 3" evidence="2">
    <location>
        <begin position="10"/>
        <end position="307"/>
    </location>
</feature>
<reference evidence="3 4" key="1">
    <citation type="submission" date="2016-10" db="EMBL/GenBank/DDBJ databases">
        <authorList>
            <person name="de Groot N.N."/>
        </authorList>
    </citation>
    <scope>NUCLEOTIDE SEQUENCE [LARGE SCALE GENOMIC DNA]</scope>
    <source>
        <strain evidence="3 4">DSM 20117</strain>
    </source>
</reference>
<keyword evidence="1" id="KW-0812">Transmembrane</keyword>
<feature type="transmembrane region" description="Helical" evidence="1">
    <location>
        <begin position="101"/>
        <end position="120"/>
    </location>
</feature>
<keyword evidence="4" id="KW-1185">Reference proteome</keyword>
<feature type="transmembrane region" description="Helical" evidence="1">
    <location>
        <begin position="227"/>
        <end position="249"/>
    </location>
</feature>
<dbReference type="GO" id="GO:0016747">
    <property type="term" value="F:acyltransferase activity, transferring groups other than amino-acyl groups"/>
    <property type="evidence" value="ECO:0007669"/>
    <property type="project" value="InterPro"/>
</dbReference>
<dbReference type="KEGG" id="acry:AC20117_19895"/>
<dbReference type="AlphaFoldDB" id="A0A1H1G7H2"/>
<dbReference type="InterPro" id="IPR052734">
    <property type="entry name" value="Nod_factor_acetyltransferase"/>
</dbReference>
<feature type="transmembrane region" description="Helical" evidence="1">
    <location>
        <begin position="132"/>
        <end position="152"/>
    </location>
</feature>
<dbReference type="PANTHER" id="PTHR37312:SF1">
    <property type="entry name" value="MEMBRANE-BOUND ACYLTRANSFERASE YKRP-RELATED"/>
    <property type="match status" value="1"/>
</dbReference>
<dbReference type="STRING" id="37928.SAMN04489742_3896"/>
<proteinExistence type="predicted"/>
<evidence type="ECO:0000259" key="2">
    <source>
        <dbReference type="Pfam" id="PF01757"/>
    </source>
</evidence>
<dbReference type="EMBL" id="FNKH01000002">
    <property type="protein sequence ID" value="SDR09150.1"/>
    <property type="molecule type" value="Genomic_DNA"/>
</dbReference>
<organism evidence="3 4">
    <name type="scientific">Crystallibacter crystallopoietes</name>
    <dbReference type="NCBI Taxonomy" id="37928"/>
    <lineage>
        <taxon>Bacteria</taxon>
        <taxon>Bacillati</taxon>
        <taxon>Actinomycetota</taxon>
        <taxon>Actinomycetes</taxon>
        <taxon>Micrococcales</taxon>
        <taxon>Micrococcaceae</taxon>
        <taxon>Crystallibacter</taxon>
    </lineage>
</organism>
<evidence type="ECO:0000313" key="3">
    <source>
        <dbReference type="EMBL" id="SDR09150.1"/>
    </source>
</evidence>
<evidence type="ECO:0000256" key="1">
    <source>
        <dbReference type="SAM" id="Phobius"/>
    </source>
</evidence>
<feature type="transmembrane region" description="Helical" evidence="1">
    <location>
        <begin position="261"/>
        <end position="284"/>
    </location>
</feature>
<dbReference type="PANTHER" id="PTHR37312">
    <property type="entry name" value="MEMBRANE-BOUND ACYLTRANSFERASE YKRP-RELATED"/>
    <property type="match status" value="1"/>
</dbReference>
<dbReference type="RefSeq" id="WP_074702088.1">
    <property type="nucleotide sequence ID" value="NZ_CP018863.1"/>
</dbReference>
<accession>A0A1H1G7H2</accession>
<dbReference type="Pfam" id="PF01757">
    <property type="entry name" value="Acyl_transf_3"/>
    <property type="match status" value="1"/>
</dbReference>
<feature type="transmembrane region" description="Helical" evidence="1">
    <location>
        <begin position="75"/>
        <end position="95"/>
    </location>
</feature>
<name>A0A1H1G7H2_9MICC</name>
<sequence>MPSISSPRDHRIDTAKGVLICLVVLGHFLEAGGSWGADTMRLPLTAIYMFHMPAFVFLAGVTAKTTHLGRRLGTFAVILVTFQTLYFVVAELLQLDRNFSVAIPFWILWFLLAMFWWLLLLPVVRTFPKTSVASSVLVSAFIGMIDAVGYPLSLSRTLIFLPFFVLGATYGKEILAAVSALAAVWKSAAVILAVAIWLFLFQGNLSQKWLYGSFGFDDLGVANGQGIVVRGGLLLAAIFVTMTFISLMPKRDGIIARTGRHSLAVFALHGLVVLALTPVMRWLLHEAGSIVALAACTILTAVTVLVLALPTFDLAIRRFSSTIVEAYTGLCQERDSASARQPPVR</sequence>
<dbReference type="InterPro" id="IPR002656">
    <property type="entry name" value="Acyl_transf_3_dom"/>
</dbReference>
<feature type="transmembrane region" description="Helical" evidence="1">
    <location>
        <begin position="290"/>
        <end position="309"/>
    </location>
</feature>
<keyword evidence="1" id="KW-1133">Transmembrane helix</keyword>
<dbReference type="OrthoDB" id="6623990at2"/>